<sequence length="106" mass="12913">MILLTLQQISQGYIIYDQSTFRSFNVINKGFLCFKNYERTLYVNLKDSFRNIQKIILISEIFDILTYQLITFRNFGCHRKNQQKNIIGFYTKNQMFRWNSEWTCNQ</sequence>
<evidence type="ECO:0000313" key="1">
    <source>
        <dbReference type="EMBL" id="CAD8204338.1"/>
    </source>
</evidence>
<accession>A0A8S1XV09</accession>
<dbReference type="Proteomes" id="UP000689195">
    <property type="component" value="Unassembled WGS sequence"/>
</dbReference>
<dbReference type="EMBL" id="CAJJDO010000137">
    <property type="protein sequence ID" value="CAD8204338.1"/>
    <property type="molecule type" value="Genomic_DNA"/>
</dbReference>
<dbReference type="AlphaFoldDB" id="A0A8S1XV09"/>
<reference evidence="1" key="1">
    <citation type="submission" date="2021-01" db="EMBL/GenBank/DDBJ databases">
        <authorList>
            <consortium name="Genoscope - CEA"/>
            <person name="William W."/>
        </authorList>
    </citation>
    <scope>NUCLEOTIDE SEQUENCE</scope>
</reference>
<organism evidence="1 2">
    <name type="scientific">Paramecium pentaurelia</name>
    <dbReference type="NCBI Taxonomy" id="43138"/>
    <lineage>
        <taxon>Eukaryota</taxon>
        <taxon>Sar</taxon>
        <taxon>Alveolata</taxon>
        <taxon>Ciliophora</taxon>
        <taxon>Intramacronucleata</taxon>
        <taxon>Oligohymenophorea</taxon>
        <taxon>Peniculida</taxon>
        <taxon>Parameciidae</taxon>
        <taxon>Paramecium</taxon>
    </lineage>
</organism>
<protein>
    <submittedName>
        <fullName evidence="1">Uncharacterized protein</fullName>
    </submittedName>
</protein>
<gene>
    <name evidence="1" type="ORF">PPENT_87.1.T1370014</name>
</gene>
<keyword evidence="2" id="KW-1185">Reference proteome</keyword>
<comment type="caution">
    <text evidence="1">The sequence shown here is derived from an EMBL/GenBank/DDBJ whole genome shotgun (WGS) entry which is preliminary data.</text>
</comment>
<evidence type="ECO:0000313" key="2">
    <source>
        <dbReference type="Proteomes" id="UP000689195"/>
    </source>
</evidence>
<name>A0A8S1XV09_9CILI</name>
<proteinExistence type="predicted"/>